<evidence type="ECO:0000313" key="10">
    <source>
        <dbReference type="Proteomes" id="UP000240624"/>
    </source>
</evidence>
<dbReference type="OrthoDB" id="9786288at2"/>
<feature type="active site" description="Acyl-thioester intermediate" evidence="4">
    <location>
        <position position="140"/>
    </location>
</feature>
<evidence type="ECO:0000256" key="3">
    <source>
        <dbReference type="ARBA" id="ARBA00023315"/>
    </source>
</evidence>
<dbReference type="Proteomes" id="UP000193495">
    <property type="component" value="Unassembled WGS sequence"/>
</dbReference>
<keyword evidence="10" id="KW-1185">Reference proteome</keyword>
<dbReference type="CDD" id="cd00831">
    <property type="entry name" value="CHS_like"/>
    <property type="match status" value="1"/>
</dbReference>
<accession>A0A1X6YBW6</accession>
<evidence type="ECO:0000313" key="9">
    <source>
        <dbReference type="Proteomes" id="UP000193495"/>
    </source>
</evidence>
<dbReference type="EMBL" id="PYGB01000003">
    <property type="protein sequence ID" value="PSK87129.1"/>
    <property type="molecule type" value="Genomic_DNA"/>
</dbReference>
<dbReference type="PIRSF" id="PIRSF000451">
    <property type="entry name" value="PKS_III"/>
    <property type="match status" value="1"/>
</dbReference>
<dbReference type="InterPro" id="IPR001099">
    <property type="entry name" value="Chalcone/stilbene_synt_N"/>
</dbReference>
<evidence type="ECO:0000259" key="5">
    <source>
        <dbReference type="Pfam" id="PF00195"/>
    </source>
</evidence>
<evidence type="ECO:0000256" key="2">
    <source>
        <dbReference type="ARBA" id="ARBA00022679"/>
    </source>
</evidence>
<feature type="domain" description="Chalcone/stilbene synthase N-terminal" evidence="5">
    <location>
        <begin position="69"/>
        <end position="202"/>
    </location>
</feature>
<dbReference type="EC" id="2.3.1.-" evidence="8"/>
<evidence type="ECO:0000313" key="7">
    <source>
        <dbReference type="EMBL" id="PSK87129.1"/>
    </source>
</evidence>
<keyword evidence="3 8" id="KW-0012">Acyltransferase</keyword>
<dbReference type="InterPro" id="IPR011141">
    <property type="entry name" value="Polyketide_synthase_type-III"/>
</dbReference>
<dbReference type="EMBL" id="FWFY01000001">
    <property type="protein sequence ID" value="SLN15974.1"/>
    <property type="molecule type" value="Genomic_DNA"/>
</dbReference>
<proteinExistence type="inferred from homology"/>
<evidence type="ECO:0000256" key="1">
    <source>
        <dbReference type="ARBA" id="ARBA00005531"/>
    </source>
</evidence>
<comment type="similarity">
    <text evidence="1">Belongs to the thiolase-like superfamily. Chalcone/stilbene synthases family.</text>
</comment>
<dbReference type="RefSeq" id="WP_106535015.1">
    <property type="nucleotide sequence ID" value="NZ_FWFY01000001.1"/>
</dbReference>
<dbReference type="Gene3D" id="3.40.47.10">
    <property type="match status" value="2"/>
</dbReference>
<dbReference type="InterPro" id="IPR016039">
    <property type="entry name" value="Thiolase-like"/>
</dbReference>
<dbReference type="PANTHER" id="PTHR11877">
    <property type="entry name" value="HYDROXYMETHYLGLUTARYL-COA SYNTHASE"/>
    <property type="match status" value="1"/>
</dbReference>
<dbReference type="PANTHER" id="PTHR11877:SF99">
    <property type="entry name" value="1,3,6,8-TETRAHYDROXYNAPHTHALENE SYNTHASE"/>
    <property type="match status" value="1"/>
</dbReference>
<reference evidence="8 9" key="1">
    <citation type="submission" date="2017-03" db="EMBL/GenBank/DDBJ databases">
        <authorList>
            <person name="Afonso C.L."/>
            <person name="Miller P.J."/>
            <person name="Scott M.A."/>
            <person name="Spackman E."/>
            <person name="Goraichik I."/>
            <person name="Dimitrov K.M."/>
            <person name="Suarez D.L."/>
            <person name="Swayne D.E."/>
        </authorList>
    </citation>
    <scope>NUCLEOTIDE SEQUENCE [LARGE SCALE GENOMIC DNA]</scope>
    <source>
        <strain evidence="8 9">CECT 8367</strain>
    </source>
</reference>
<evidence type="ECO:0000313" key="8">
    <source>
        <dbReference type="EMBL" id="SLN15974.1"/>
    </source>
</evidence>
<evidence type="ECO:0000259" key="6">
    <source>
        <dbReference type="Pfam" id="PF02797"/>
    </source>
</evidence>
<reference evidence="7 10" key="2">
    <citation type="submission" date="2018-03" db="EMBL/GenBank/DDBJ databases">
        <title>Genomic Encyclopedia of Archaeal and Bacterial Type Strains, Phase II (KMG-II): from individual species to whole genera.</title>
        <authorList>
            <person name="Goeker M."/>
        </authorList>
    </citation>
    <scope>NUCLEOTIDE SEQUENCE [LARGE SCALE GENOMIC DNA]</scope>
    <source>
        <strain evidence="7 10">DSM 29956</strain>
    </source>
</reference>
<organism evidence="8 9">
    <name type="scientific">Limimaricola soesokkakensis</name>
    <dbReference type="NCBI Taxonomy" id="1343159"/>
    <lineage>
        <taxon>Bacteria</taxon>
        <taxon>Pseudomonadati</taxon>
        <taxon>Pseudomonadota</taxon>
        <taxon>Alphaproteobacteria</taxon>
        <taxon>Rhodobacterales</taxon>
        <taxon>Paracoccaceae</taxon>
        <taxon>Limimaricola</taxon>
    </lineage>
</organism>
<dbReference type="InterPro" id="IPR012328">
    <property type="entry name" value="Chalcone/stilbene_synt_C"/>
</dbReference>
<dbReference type="Pfam" id="PF00195">
    <property type="entry name" value="Chal_sti_synt_N"/>
    <property type="match status" value="1"/>
</dbReference>
<dbReference type="AlphaFoldDB" id="A0A1X6YBW6"/>
<dbReference type="GO" id="GO:0016747">
    <property type="term" value="F:acyltransferase activity, transferring groups other than amino-acyl groups"/>
    <property type="evidence" value="ECO:0007669"/>
    <property type="project" value="InterPro"/>
</dbReference>
<keyword evidence="2 8" id="KW-0808">Transferase</keyword>
<feature type="domain" description="Chalcone/stilbene synthase C-terminal" evidence="6">
    <location>
        <begin position="216"/>
        <end position="326"/>
    </location>
</feature>
<sequence>MDVTIQGLATALPDHELPQDLVRQAAQRVLGPKFENFERLIPSFEQAGIGRRWSVAPLEWFERPHGWADRNQVYLEGTRKMFRDAATAALERAGWRADEVDVVITVSSTGIATPTLEAQLADCMDFRSDVMRVPVFGLGCAGGISGLAIAARLAQAQPGAKVLLVVVEACTPSFRSDRLQKADIIATVLFGDGAAAACLSTDSVRRGAEPRLSMKAEHQHMWPDTLGIMGWEVNDDGLGVIFDRSIPGFAAEHFAPAVDGALAAAGLERADIDRFVCHPGGAKVVQAIETALDLPPDSLDAERAVLHDCGNMSAPTALFVLERVLAAGQTGRMLTCALGPGFTASFAVLERAE</sequence>
<dbReference type="GO" id="GO:0030639">
    <property type="term" value="P:polyketide biosynthetic process"/>
    <property type="evidence" value="ECO:0007669"/>
    <property type="project" value="TreeGrafter"/>
</dbReference>
<gene>
    <name evidence="7" type="ORF">CLV79_103178</name>
    <name evidence="8" type="ORF">LOS8367_00221</name>
</gene>
<dbReference type="SUPFAM" id="SSF53901">
    <property type="entry name" value="Thiolase-like"/>
    <property type="match status" value="1"/>
</dbReference>
<name>A0A1X6YBW6_9RHOB</name>
<protein>
    <submittedName>
        <fullName evidence="7">(2-(2,4-dihydroxy-6-methylphenyl)-2-oxoethyl)-4-hydroxy-2-pyrone synthase</fullName>
    </submittedName>
    <submittedName>
        <fullName evidence="8">Alpha-pyrone synthesis polyketide synthase-like Pks11</fullName>
        <ecNumber evidence="8">2.3.1.-</ecNumber>
    </submittedName>
</protein>
<dbReference type="Pfam" id="PF02797">
    <property type="entry name" value="Chal_sti_synt_C"/>
    <property type="match status" value="1"/>
</dbReference>
<evidence type="ECO:0000256" key="4">
    <source>
        <dbReference type="PIRSR" id="PIRSR000451-1"/>
    </source>
</evidence>
<dbReference type="Proteomes" id="UP000240624">
    <property type="component" value="Unassembled WGS sequence"/>
</dbReference>